<evidence type="ECO:0000256" key="1">
    <source>
        <dbReference type="ARBA" id="ARBA00023015"/>
    </source>
</evidence>
<dbReference type="GO" id="GO:0003700">
    <property type="term" value="F:DNA-binding transcription factor activity"/>
    <property type="evidence" value="ECO:0007669"/>
    <property type="project" value="InterPro"/>
</dbReference>
<keyword evidence="6" id="KW-1185">Reference proteome</keyword>
<proteinExistence type="predicted"/>
<dbReference type="InterPro" id="IPR036388">
    <property type="entry name" value="WH-like_DNA-bd_sf"/>
</dbReference>
<dbReference type="SMART" id="SM00345">
    <property type="entry name" value="HTH_GNTR"/>
    <property type="match status" value="1"/>
</dbReference>
<dbReference type="PROSITE" id="PS50949">
    <property type="entry name" value="HTH_GNTR"/>
    <property type="match status" value="1"/>
</dbReference>
<dbReference type="AlphaFoldDB" id="A0A918G153"/>
<dbReference type="InterPro" id="IPR000524">
    <property type="entry name" value="Tscrpt_reg_HTH_GntR"/>
</dbReference>
<keyword evidence="3" id="KW-0804">Transcription</keyword>
<name>A0A918G153_9ACTN</name>
<dbReference type="InterPro" id="IPR008920">
    <property type="entry name" value="TF_FadR/GntR_C"/>
</dbReference>
<dbReference type="InterPro" id="IPR011711">
    <property type="entry name" value="GntR_C"/>
</dbReference>
<dbReference type="Pfam" id="PF00392">
    <property type="entry name" value="GntR"/>
    <property type="match status" value="1"/>
</dbReference>
<dbReference type="EMBL" id="BMTL01000026">
    <property type="protein sequence ID" value="GGS10705.1"/>
    <property type="molecule type" value="Genomic_DNA"/>
</dbReference>
<reference evidence="5" key="1">
    <citation type="journal article" date="2014" name="Int. J. Syst. Evol. Microbiol.">
        <title>Complete genome sequence of Corynebacterium casei LMG S-19264T (=DSM 44701T), isolated from a smear-ripened cheese.</title>
        <authorList>
            <consortium name="US DOE Joint Genome Institute (JGI-PGF)"/>
            <person name="Walter F."/>
            <person name="Albersmeier A."/>
            <person name="Kalinowski J."/>
            <person name="Ruckert C."/>
        </authorList>
    </citation>
    <scope>NUCLEOTIDE SEQUENCE</scope>
    <source>
        <strain evidence="5">JCM 4386</strain>
    </source>
</reference>
<feature type="domain" description="HTH gntR-type" evidence="4">
    <location>
        <begin position="63"/>
        <end position="131"/>
    </location>
</feature>
<gene>
    <name evidence="5" type="primary">pdhR</name>
    <name evidence="5" type="ORF">GCM10010269_57350</name>
</gene>
<dbReference type="SUPFAM" id="SSF46785">
    <property type="entry name" value="Winged helix' DNA-binding domain"/>
    <property type="match status" value="1"/>
</dbReference>
<dbReference type="Proteomes" id="UP000606194">
    <property type="component" value="Unassembled WGS sequence"/>
</dbReference>
<protein>
    <submittedName>
        <fullName evidence="5">GntR family transcriptional regulator</fullName>
    </submittedName>
</protein>
<dbReference type="Gene3D" id="1.20.120.530">
    <property type="entry name" value="GntR ligand-binding domain-like"/>
    <property type="match status" value="1"/>
</dbReference>
<evidence type="ECO:0000313" key="6">
    <source>
        <dbReference type="Proteomes" id="UP000606194"/>
    </source>
</evidence>
<reference evidence="5" key="2">
    <citation type="submission" date="2020-09" db="EMBL/GenBank/DDBJ databases">
        <authorList>
            <person name="Sun Q."/>
            <person name="Ohkuma M."/>
        </authorList>
    </citation>
    <scope>NUCLEOTIDE SEQUENCE</scope>
    <source>
        <strain evidence="5">JCM 4386</strain>
    </source>
</reference>
<dbReference type="CDD" id="cd07377">
    <property type="entry name" value="WHTH_GntR"/>
    <property type="match status" value="1"/>
</dbReference>
<evidence type="ECO:0000259" key="4">
    <source>
        <dbReference type="PROSITE" id="PS50949"/>
    </source>
</evidence>
<comment type="caution">
    <text evidence="5">The sequence shown here is derived from an EMBL/GenBank/DDBJ whole genome shotgun (WGS) entry which is preliminary data.</text>
</comment>
<evidence type="ECO:0000313" key="5">
    <source>
        <dbReference type="EMBL" id="GGS10705.1"/>
    </source>
</evidence>
<dbReference type="SMART" id="SM00895">
    <property type="entry name" value="FCD"/>
    <property type="match status" value="1"/>
</dbReference>
<dbReference type="Gene3D" id="1.10.10.10">
    <property type="entry name" value="Winged helix-like DNA-binding domain superfamily/Winged helix DNA-binding domain"/>
    <property type="match status" value="1"/>
</dbReference>
<dbReference type="PANTHER" id="PTHR43537:SF5">
    <property type="entry name" value="UXU OPERON TRANSCRIPTIONAL REGULATOR"/>
    <property type="match status" value="1"/>
</dbReference>
<dbReference type="PANTHER" id="PTHR43537">
    <property type="entry name" value="TRANSCRIPTIONAL REGULATOR, GNTR FAMILY"/>
    <property type="match status" value="1"/>
</dbReference>
<sequence>MSRTYQGGVTMLSAPQRSVASAAATREATQMDDTSAIEVALPAQGPSAASAAANGSEESRGYRPGYEIVAERILEYIAEEQLAVGDRLPTEIDLAQRLDTSRAVVREAVKILSALGRVRAHKGRGLFVADDEGMLVTSRWGGFFRPVDIDHVLMLFEFRRVQEMSASSLAATRATPSELRTIEVATEQCRHGFVHGLVEVFNQADEDFHAAVSAASHNTFLVSAVRDARRLQRQCSAIGIHDRLGENTGAAVEEHEAIFRAIRDGRPEEAAKATAAHLDRTLEDYRREIQRRLFG</sequence>
<keyword evidence="1" id="KW-0805">Transcription regulation</keyword>
<keyword evidence="2" id="KW-0238">DNA-binding</keyword>
<dbReference type="PRINTS" id="PR00035">
    <property type="entry name" value="HTHGNTR"/>
</dbReference>
<organism evidence="5 6">
    <name type="scientific">Streptomyces humidus</name>
    <dbReference type="NCBI Taxonomy" id="52259"/>
    <lineage>
        <taxon>Bacteria</taxon>
        <taxon>Bacillati</taxon>
        <taxon>Actinomycetota</taxon>
        <taxon>Actinomycetes</taxon>
        <taxon>Kitasatosporales</taxon>
        <taxon>Streptomycetaceae</taxon>
        <taxon>Streptomyces</taxon>
    </lineage>
</organism>
<dbReference type="GO" id="GO:0003677">
    <property type="term" value="F:DNA binding"/>
    <property type="evidence" value="ECO:0007669"/>
    <property type="project" value="UniProtKB-KW"/>
</dbReference>
<dbReference type="InterPro" id="IPR036390">
    <property type="entry name" value="WH_DNA-bd_sf"/>
</dbReference>
<evidence type="ECO:0000256" key="2">
    <source>
        <dbReference type="ARBA" id="ARBA00023125"/>
    </source>
</evidence>
<accession>A0A918G153</accession>
<evidence type="ECO:0000256" key="3">
    <source>
        <dbReference type="ARBA" id="ARBA00023163"/>
    </source>
</evidence>
<dbReference type="Pfam" id="PF07729">
    <property type="entry name" value="FCD"/>
    <property type="match status" value="1"/>
</dbReference>
<dbReference type="SUPFAM" id="SSF48008">
    <property type="entry name" value="GntR ligand-binding domain-like"/>
    <property type="match status" value="1"/>
</dbReference>